<keyword evidence="2" id="KW-1185">Reference proteome</keyword>
<dbReference type="EMBL" id="CALNXK010000005">
    <property type="protein sequence ID" value="CAH3037224.1"/>
    <property type="molecule type" value="Genomic_DNA"/>
</dbReference>
<protein>
    <submittedName>
        <fullName evidence="1">Uncharacterized protein</fullName>
    </submittedName>
</protein>
<sequence>MLVMFLAPHEYFLMSPTFVHPNGTAGRMVCKFLTDGQLGWVGAASSVFPLVTIVDERHYTVMYPPRNEGLFTFVERVFSGRTTVSNPIVIIPSYWVVALIINIPCVMITEVHGTTGECRELWSKEWGRLKAYRGFYSSLAFL</sequence>
<evidence type="ECO:0000313" key="2">
    <source>
        <dbReference type="Proteomes" id="UP001159405"/>
    </source>
</evidence>
<gene>
    <name evidence="1" type="ORF">PLOB_00035449</name>
</gene>
<dbReference type="Gene3D" id="1.20.1070.10">
    <property type="entry name" value="Rhodopsin 7-helix transmembrane proteins"/>
    <property type="match status" value="1"/>
</dbReference>
<evidence type="ECO:0000313" key="1">
    <source>
        <dbReference type="EMBL" id="CAH3037224.1"/>
    </source>
</evidence>
<dbReference type="PANTHER" id="PTHR45698:SF1">
    <property type="entry name" value="TRACE AMINE-ASSOCIATED RECEPTOR 13C-LIKE"/>
    <property type="match status" value="1"/>
</dbReference>
<name>A0ABN8MYV1_9CNID</name>
<dbReference type="Proteomes" id="UP001159405">
    <property type="component" value="Unassembled WGS sequence"/>
</dbReference>
<comment type="caution">
    <text evidence="1">The sequence shown here is derived from an EMBL/GenBank/DDBJ whole genome shotgun (WGS) entry which is preliminary data.</text>
</comment>
<organism evidence="1 2">
    <name type="scientific">Porites lobata</name>
    <dbReference type="NCBI Taxonomy" id="104759"/>
    <lineage>
        <taxon>Eukaryota</taxon>
        <taxon>Metazoa</taxon>
        <taxon>Cnidaria</taxon>
        <taxon>Anthozoa</taxon>
        <taxon>Hexacorallia</taxon>
        <taxon>Scleractinia</taxon>
        <taxon>Fungiina</taxon>
        <taxon>Poritidae</taxon>
        <taxon>Porites</taxon>
    </lineage>
</organism>
<proteinExistence type="predicted"/>
<dbReference type="PANTHER" id="PTHR45698">
    <property type="entry name" value="TRACE AMINE-ASSOCIATED RECEPTOR 19N-RELATED"/>
    <property type="match status" value="1"/>
</dbReference>
<accession>A0ABN8MYV1</accession>
<reference evidence="1 2" key="1">
    <citation type="submission" date="2022-05" db="EMBL/GenBank/DDBJ databases">
        <authorList>
            <consortium name="Genoscope - CEA"/>
            <person name="William W."/>
        </authorList>
    </citation>
    <scope>NUCLEOTIDE SEQUENCE [LARGE SCALE GENOMIC DNA]</scope>
</reference>